<evidence type="ECO:0000313" key="2">
    <source>
        <dbReference type="Proteomes" id="UP000536624"/>
    </source>
</evidence>
<comment type="caution">
    <text evidence="1">The sequence shown here is derived from an EMBL/GenBank/DDBJ whole genome shotgun (WGS) entry which is preliminary data.</text>
</comment>
<dbReference type="EMBL" id="JAALLH010000001">
    <property type="protein sequence ID" value="NIY68068.1"/>
    <property type="molecule type" value="Genomic_DNA"/>
</dbReference>
<organism evidence="1 2">
    <name type="scientific">Streptomyces malaysiensis</name>
    <dbReference type="NCBI Taxonomy" id="92644"/>
    <lineage>
        <taxon>Bacteria</taxon>
        <taxon>Bacillati</taxon>
        <taxon>Actinomycetota</taxon>
        <taxon>Actinomycetes</taxon>
        <taxon>Kitasatosporales</taxon>
        <taxon>Streptomycetaceae</taxon>
        <taxon>Streptomyces</taxon>
        <taxon>Streptomyces violaceusniger group</taxon>
    </lineage>
</organism>
<dbReference type="AlphaFoldDB" id="A0A7X5X7J8"/>
<dbReference type="Proteomes" id="UP000536624">
    <property type="component" value="Unassembled WGS sequence"/>
</dbReference>
<protein>
    <submittedName>
        <fullName evidence="1">Uncharacterized protein</fullName>
    </submittedName>
</protein>
<accession>A0A7X5X7J8</accession>
<proteinExistence type="predicted"/>
<reference evidence="1 2" key="1">
    <citation type="submission" date="2020-02" db="EMBL/GenBank/DDBJ databases">
        <title>Streptomyces malaysiensis DSM14702 (JHCC583434, PFL_A843) Genome sequencing and assembly.</title>
        <authorList>
            <person name="Samborskyy M."/>
        </authorList>
    </citation>
    <scope>NUCLEOTIDE SEQUENCE [LARGE SCALE GENOMIC DNA]</scope>
    <source>
        <strain evidence="1 2">DSM 14702</strain>
    </source>
</reference>
<evidence type="ECO:0000313" key="1">
    <source>
        <dbReference type="EMBL" id="NIY68068.1"/>
    </source>
</evidence>
<name>A0A7X5X7J8_STRMQ</name>
<gene>
    <name evidence="1" type="ORF">SMALB_6149</name>
</gene>
<sequence length="168" mass="19149">MHVDMRRVHGYRAQPIRVDARKRSQYPQRHVTKFDVILFDRPGREDPLAFIGHMQHATERVDQNRSDRHQRTLIATTDEIHAVLEQLQDEGQAVPVIRMHVQVAADCIGDGLRSDCQLDHLMLLKWSRLKRLGPPSAGGVFAKLGRLRMQPAEDGSCRILGRQHVGSP</sequence>